<protein>
    <submittedName>
        <fullName evidence="1">Uncharacterized protein</fullName>
    </submittedName>
</protein>
<proteinExistence type="predicted"/>
<gene>
    <name evidence="1" type="ORF">RV045_04360</name>
</gene>
<accession>A0ACC6P0A6</accession>
<organism evidence="1 2">
    <name type="scientific">Amphibiibacter pelophylacis</name>
    <dbReference type="NCBI Taxonomy" id="1799477"/>
    <lineage>
        <taxon>Bacteria</taxon>
        <taxon>Pseudomonadati</taxon>
        <taxon>Pseudomonadota</taxon>
        <taxon>Betaproteobacteria</taxon>
        <taxon>Burkholderiales</taxon>
        <taxon>Sphaerotilaceae</taxon>
        <taxon>Amphibiibacter</taxon>
    </lineage>
</organism>
<dbReference type="Proteomes" id="UP001364695">
    <property type="component" value="Unassembled WGS sequence"/>
</dbReference>
<evidence type="ECO:0000313" key="2">
    <source>
        <dbReference type="Proteomes" id="UP001364695"/>
    </source>
</evidence>
<name>A0ACC6P0A6_9BURK</name>
<comment type="caution">
    <text evidence="1">The sequence shown here is derived from an EMBL/GenBank/DDBJ whole genome shotgun (WGS) entry which is preliminary data.</text>
</comment>
<reference evidence="1" key="1">
    <citation type="submission" date="2023-10" db="EMBL/GenBank/DDBJ databases">
        <title>Amphibacter perezi, gen. nov., sp. nov. a novel taxa of the family Comamonadaceae, class Betaproteobacteria isolated from the skin microbiota of Pelophylax perezi from different populations.</title>
        <authorList>
            <person name="Costa S."/>
            <person name="Proenca D.N."/>
            <person name="Lopes I."/>
            <person name="Morais P.V."/>
        </authorList>
    </citation>
    <scope>NUCLEOTIDE SEQUENCE</scope>
    <source>
        <strain evidence="1">SL12-8</strain>
    </source>
</reference>
<dbReference type="EMBL" id="JAWDIE010000005">
    <property type="protein sequence ID" value="MEJ7137664.1"/>
    <property type="molecule type" value="Genomic_DNA"/>
</dbReference>
<evidence type="ECO:0000313" key="1">
    <source>
        <dbReference type="EMBL" id="MEJ7137664.1"/>
    </source>
</evidence>
<keyword evidence="2" id="KW-1185">Reference proteome</keyword>
<sequence length="499" mass="54182">MNFSRVQPARKKSLLPLAVPLLALSAAVLTACGGSSVDTLQAPVAQAPVSCTVDTAVPNSYEEGRLVNKLLETDEQSFSQRILQASGFDRFGPEFAQQLCKDGISGAANYDAAMALMKTAGTALWTAALDRVQGRKVEGTLPQGDDRMLYWARLTMTQALRQWKPDFDMTTEQRDALQNELERASRGQFAIDFPAGQNYRRILVSGFDPFTLGTPGVNNNPNIRIGNPSGAIALALNGKTLTLDDGSTAVIQTYLLPVNYPPFLQGQQEDTLGPWFQPGPKRLDASVSISQGRFDFDLEHFNGRYQLATIPGNDNIFPDCRAAGGYPSELDCDIYPPARWYGQETRPWVKETPPQFTESTLPFQALIDANTGEGIINPDNKRTTGFKVKLNDDYSLQSCSKGSAGPYERNCALSGGGGNYLSNASAYRNTLMRDAFGLNIPAGHIHTPIMTRFSSDSDDLITDATFESYRDSIVSQGSNIIFALAKTLSKTAAAPSSAP</sequence>